<keyword evidence="1" id="KW-0175">Coiled coil</keyword>
<dbReference type="AlphaFoldDB" id="A0A370D7F8"/>
<proteinExistence type="predicted"/>
<gene>
    <name evidence="2" type="ORF">DIZ78_17740</name>
</gene>
<comment type="caution">
    <text evidence="2">The sequence shown here is derived from an EMBL/GenBank/DDBJ whole genome shotgun (WGS) entry which is preliminary data.</text>
</comment>
<name>A0A370D7F8_9GAMM</name>
<evidence type="ECO:0000313" key="3">
    <source>
        <dbReference type="Proteomes" id="UP000254771"/>
    </source>
</evidence>
<evidence type="ECO:0000256" key="1">
    <source>
        <dbReference type="SAM" id="Coils"/>
    </source>
</evidence>
<sequence>MAKLHNLNRHPIAKTRPDIRDLRVELMSLCSRDGRGADPHRLRELLDDYVDYLDTALSGQGRSIDVSQIQEMLLEVSQIIRSGRAGVSAKDYRNIISHLTGIYAKGLAEEMKCPFIITSVDYADVIEAISQEYPAFDYREVVGQLLYYMSQLFRNRKGSWKMVYEHLLLLPESVDVLALSNRKTFMEIQEWTEQGVDNLFQIYRDYKEMVGQTEHDLAGLERRIAVQKDEMAVQKNSAVIAFDSLRKKRVLKAMLTQKTRLMEELQSKQMILELVEDDISEFEAKLVELRRAYFIRLV</sequence>
<dbReference type="Proteomes" id="UP000254771">
    <property type="component" value="Unassembled WGS sequence"/>
</dbReference>
<feature type="coiled-coil region" evidence="1">
    <location>
        <begin position="203"/>
        <end position="292"/>
    </location>
</feature>
<reference evidence="2 3" key="1">
    <citation type="journal article" date="2018" name="ISME J.">
        <title>Endosymbiont genomes yield clues of tubeworm success.</title>
        <authorList>
            <person name="Li Y."/>
            <person name="Liles M.R."/>
            <person name="Halanych K.M."/>
        </authorList>
    </citation>
    <scope>NUCLEOTIDE SEQUENCE [LARGE SCALE GENOMIC DNA]</scope>
    <source>
        <strain evidence="2">A1462</strain>
    </source>
</reference>
<dbReference type="EMBL" id="QFXE01000023">
    <property type="protein sequence ID" value="RDH80901.1"/>
    <property type="molecule type" value="Genomic_DNA"/>
</dbReference>
<evidence type="ECO:0000313" key="2">
    <source>
        <dbReference type="EMBL" id="RDH80901.1"/>
    </source>
</evidence>
<keyword evidence="3" id="KW-1185">Reference proteome</keyword>
<organism evidence="2 3">
    <name type="scientific">endosymbiont of Escarpia spicata</name>
    <dbReference type="NCBI Taxonomy" id="2200908"/>
    <lineage>
        <taxon>Bacteria</taxon>
        <taxon>Pseudomonadati</taxon>
        <taxon>Pseudomonadota</taxon>
        <taxon>Gammaproteobacteria</taxon>
        <taxon>sulfur-oxidizing symbionts</taxon>
    </lineage>
</organism>
<accession>A0A370D7F8</accession>
<protein>
    <submittedName>
        <fullName evidence="2">Uncharacterized protein</fullName>
    </submittedName>
</protein>